<accession>A0A9D3X0Z5</accession>
<comment type="caution">
    <text evidence="1">The sequence shown here is derived from an EMBL/GenBank/DDBJ whole genome shotgun (WGS) entry which is preliminary data.</text>
</comment>
<proteinExistence type="predicted"/>
<name>A0A9D3X0Z5_9SAUR</name>
<evidence type="ECO:0000313" key="1">
    <source>
        <dbReference type="EMBL" id="KAH1170933.1"/>
    </source>
</evidence>
<evidence type="ECO:0000313" key="2">
    <source>
        <dbReference type="Proteomes" id="UP000827986"/>
    </source>
</evidence>
<protein>
    <submittedName>
        <fullName evidence="1">Uncharacterized protein</fullName>
    </submittedName>
</protein>
<organism evidence="1 2">
    <name type="scientific">Mauremys mutica</name>
    <name type="common">yellowpond turtle</name>
    <dbReference type="NCBI Taxonomy" id="74926"/>
    <lineage>
        <taxon>Eukaryota</taxon>
        <taxon>Metazoa</taxon>
        <taxon>Chordata</taxon>
        <taxon>Craniata</taxon>
        <taxon>Vertebrata</taxon>
        <taxon>Euteleostomi</taxon>
        <taxon>Archelosauria</taxon>
        <taxon>Testudinata</taxon>
        <taxon>Testudines</taxon>
        <taxon>Cryptodira</taxon>
        <taxon>Durocryptodira</taxon>
        <taxon>Testudinoidea</taxon>
        <taxon>Geoemydidae</taxon>
        <taxon>Geoemydinae</taxon>
        <taxon>Mauremys</taxon>
    </lineage>
</organism>
<gene>
    <name evidence="1" type="ORF">KIL84_006551</name>
</gene>
<dbReference type="AlphaFoldDB" id="A0A9D3X0Z5"/>
<keyword evidence="2" id="KW-1185">Reference proteome</keyword>
<dbReference type="Proteomes" id="UP000827986">
    <property type="component" value="Unassembled WGS sequence"/>
</dbReference>
<feature type="non-terminal residue" evidence="1">
    <location>
        <position position="1"/>
    </location>
</feature>
<reference evidence="1" key="1">
    <citation type="submission" date="2021-09" db="EMBL/GenBank/DDBJ databases">
        <title>The genome of Mauremys mutica provides insights into the evolution of semi-aquatic lifestyle.</title>
        <authorList>
            <person name="Gong S."/>
            <person name="Gao Y."/>
        </authorList>
    </citation>
    <scope>NUCLEOTIDE SEQUENCE</scope>
    <source>
        <strain evidence="1">MM-2020</strain>
        <tissue evidence="1">Muscle</tissue>
    </source>
</reference>
<sequence>LLNIETTVIQEKSHKLFEILNFTTLARIALHINEDILELVEGLWQTQATLPSTSK</sequence>
<dbReference type="EMBL" id="JAHDVG010000483">
    <property type="protein sequence ID" value="KAH1170933.1"/>
    <property type="molecule type" value="Genomic_DNA"/>
</dbReference>